<proteinExistence type="predicted"/>
<dbReference type="RefSeq" id="WP_155300448.1">
    <property type="nucleotide sequence ID" value="NZ_BMQG01000037.1"/>
</dbReference>
<accession>A0A8H9LDF3</accession>
<dbReference type="AlphaFoldDB" id="A0A8H9LDF3"/>
<evidence type="ECO:0000313" key="2">
    <source>
        <dbReference type="Proteomes" id="UP000600547"/>
    </source>
</evidence>
<dbReference type="Proteomes" id="UP000600547">
    <property type="component" value="Unassembled WGS sequence"/>
</dbReference>
<gene>
    <name evidence="1" type="ORF">GCM10008956_40130</name>
</gene>
<reference evidence="2" key="1">
    <citation type="journal article" date="2019" name="Int. J. Syst. Evol. Microbiol.">
        <title>The Global Catalogue of Microorganisms (GCM) 10K type strain sequencing project: providing services to taxonomists for standard genome sequencing and annotation.</title>
        <authorList>
            <consortium name="The Broad Institute Genomics Platform"/>
            <consortium name="The Broad Institute Genome Sequencing Center for Infectious Disease"/>
            <person name="Wu L."/>
            <person name="Ma J."/>
        </authorList>
    </citation>
    <scope>NUCLEOTIDE SEQUENCE [LARGE SCALE GENOMIC DNA]</scope>
    <source>
        <strain evidence="2">JCM 31047</strain>
    </source>
</reference>
<keyword evidence="2" id="KW-1185">Reference proteome</keyword>
<name>A0A8H9LDF3_9DEIO</name>
<organism evidence="1 2">
    <name type="scientific">Deinococcus arenae</name>
    <dbReference type="NCBI Taxonomy" id="1452751"/>
    <lineage>
        <taxon>Bacteria</taxon>
        <taxon>Thermotogati</taxon>
        <taxon>Deinococcota</taxon>
        <taxon>Deinococci</taxon>
        <taxon>Deinococcales</taxon>
        <taxon>Deinococcaceae</taxon>
        <taxon>Deinococcus</taxon>
    </lineage>
</organism>
<protein>
    <submittedName>
        <fullName evidence="1">Uncharacterized protein</fullName>
    </submittedName>
</protein>
<sequence length="172" mass="18257">MTTDSAVAELRGLLFAAGWDVQPNRRVLCPVRGAFVEVASSGRKVHLLLPSGTRTVAEIGRTVRVQRPPSAVVNGVTLVSWDAALLRREDVRERAAALVAGVGSARGVVSLVLPYQEQVGVRVGGVTVIESRVRPGEPWVVQVKEDPQPKSSSVAAAGWLMLAAAMSASTRR</sequence>
<comment type="caution">
    <text evidence="1">The sequence shown here is derived from an EMBL/GenBank/DDBJ whole genome shotgun (WGS) entry which is preliminary data.</text>
</comment>
<dbReference type="EMBL" id="BMQG01000037">
    <property type="protein sequence ID" value="GGM60416.1"/>
    <property type="molecule type" value="Genomic_DNA"/>
</dbReference>
<evidence type="ECO:0000313" key="1">
    <source>
        <dbReference type="EMBL" id="GGM60416.1"/>
    </source>
</evidence>